<gene>
    <name evidence="2" type="ORF">CSX01_11675</name>
</gene>
<reference evidence="2 3" key="2">
    <citation type="submission" date="2017-10" db="EMBL/GenBank/DDBJ databases">
        <authorList>
            <person name="Banno H."/>
            <person name="Chua N.-H."/>
        </authorList>
    </citation>
    <scope>NUCLEOTIDE SEQUENCE [LARGE SCALE GENOMIC DNA]</scope>
    <source>
        <strain evidence="2 3">JK626</strain>
    </source>
</reference>
<organism evidence="2 3">
    <name type="scientific">Pseudobutyrivibrio ruminis</name>
    <dbReference type="NCBI Taxonomy" id="46206"/>
    <lineage>
        <taxon>Bacteria</taxon>
        <taxon>Bacillati</taxon>
        <taxon>Bacillota</taxon>
        <taxon>Clostridia</taxon>
        <taxon>Lachnospirales</taxon>
        <taxon>Lachnospiraceae</taxon>
        <taxon>Pseudobutyrivibrio</taxon>
    </lineage>
</organism>
<reference evidence="2 3" key="1">
    <citation type="submission" date="2017-10" db="EMBL/GenBank/DDBJ databases">
        <title>Resolving the taxonomy of Roseburia spp., Eubacterium rectale and Agathobacter spp. through phylogenomic analysis.</title>
        <authorList>
            <person name="Sheridan P.O."/>
            <person name="Walker A.W."/>
            <person name="Duncan S.H."/>
            <person name="Scott K.P."/>
            <person name="Toole P.W.O."/>
            <person name="Luis P."/>
            <person name="Flint H.J."/>
        </authorList>
    </citation>
    <scope>NUCLEOTIDE SEQUENCE [LARGE SCALE GENOMIC DNA]</scope>
    <source>
        <strain evidence="2 3">JK626</strain>
    </source>
</reference>
<name>A0A2G3DT68_9FIRM</name>
<feature type="domain" description="tRNA nuclease CdiA C-terminal" evidence="1">
    <location>
        <begin position="45"/>
        <end position="119"/>
    </location>
</feature>
<dbReference type="Gene3D" id="3.40.1350.120">
    <property type="match status" value="1"/>
</dbReference>
<evidence type="ECO:0000313" key="2">
    <source>
        <dbReference type="EMBL" id="PHU34218.1"/>
    </source>
</evidence>
<dbReference type="Pfam" id="PF18451">
    <property type="entry name" value="CdiA_C"/>
    <property type="match status" value="1"/>
</dbReference>
<dbReference type="Proteomes" id="UP000225889">
    <property type="component" value="Unassembled WGS sequence"/>
</dbReference>
<dbReference type="InterPro" id="IPR040559">
    <property type="entry name" value="CdiA_C"/>
</dbReference>
<comment type="caution">
    <text evidence="2">The sequence shown here is derived from an EMBL/GenBank/DDBJ whole genome shotgun (WGS) entry which is preliminary data.</text>
</comment>
<evidence type="ECO:0000313" key="3">
    <source>
        <dbReference type="Proteomes" id="UP000225889"/>
    </source>
</evidence>
<protein>
    <recommendedName>
        <fullName evidence="1">tRNA nuclease CdiA C-terminal domain-containing protein</fullName>
    </recommendedName>
</protein>
<dbReference type="RefSeq" id="WP_099392521.1">
    <property type="nucleotide sequence ID" value="NZ_PDYF01000031.1"/>
</dbReference>
<sequence>MLGKIDISRLNTPPEKHEFETAKFFASREKDITFLRPSSIPNIHRPDILMDGLEWEIKCPEGGSKRTIESNIRKAVTQSHYIIIDLRWIKVPEKQCLSQLELHFKTKPAIKRLLIITKNLELIEFPSKS</sequence>
<dbReference type="EMBL" id="PDYF01000031">
    <property type="protein sequence ID" value="PHU34218.1"/>
    <property type="molecule type" value="Genomic_DNA"/>
</dbReference>
<accession>A0A2G3DT68</accession>
<proteinExistence type="predicted"/>
<dbReference type="AlphaFoldDB" id="A0A2G3DT68"/>
<evidence type="ECO:0000259" key="1">
    <source>
        <dbReference type="Pfam" id="PF18451"/>
    </source>
</evidence>